<dbReference type="GO" id="GO:0003677">
    <property type="term" value="F:DNA binding"/>
    <property type="evidence" value="ECO:0007669"/>
    <property type="project" value="InterPro"/>
</dbReference>
<reference evidence="1 2" key="2">
    <citation type="submission" date="2016-03" db="EMBL/GenBank/DDBJ databases">
        <title>New uncultured bacterium of the family Gallionellaceae from acid mine drainage: description and reconstruction of genome based on metagenomic analysis of microbial community.</title>
        <authorList>
            <person name="Kadnikov V."/>
            <person name="Ivasenko D."/>
            <person name="Beletsky A."/>
            <person name="Mardanov A."/>
            <person name="Danilova E."/>
            <person name="Pimenov N."/>
            <person name="Karnachuk O."/>
            <person name="Ravin N."/>
        </authorList>
    </citation>
    <scope>NUCLEOTIDE SEQUENCE [LARGE SCALE GENOMIC DNA]</scope>
    <source>
        <strain evidence="1">ShG14-8</strain>
    </source>
</reference>
<evidence type="ECO:0000313" key="2">
    <source>
        <dbReference type="Proteomes" id="UP000070578"/>
    </source>
</evidence>
<dbReference type="InterPro" id="IPR010982">
    <property type="entry name" value="Lambda_DNA-bd_dom_sf"/>
</dbReference>
<dbReference type="Proteomes" id="UP000070578">
    <property type="component" value="Unassembled WGS sequence"/>
</dbReference>
<organism evidence="1 2">
    <name type="scientific">Candidatus Gallionella acididurans</name>
    <dbReference type="NCBI Taxonomy" id="1796491"/>
    <lineage>
        <taxon>Bacteria</taxon>
        <taxon>Pseudomonadati</taxon>
        <taxon>Pseudomonadota</taxon>
        <taxon>Betaproteobacteria</taxon>
        <taxon>Nitrosomonadales</taxon>
        <taxon>Gallionellaceae</taxon>
        <taxon>Gallionella</taxon>
    </lineage>
</organism>
<evidence type="ECO:0000313" key="1">
    <source>
        <dbReference type="EMBL" id="KXS30513.1"/>
    </source>
</evidence>
<dbReference type="EMBL" id="LSLI01000221">
    <property type="protein sequence ID" value="KXS30513.1"/>
    <property type="molecule type" value="Genomic_DNA"/>
</dbReference>
<accession>A0A139BNY3</accession>
<sequence length="82" mass="8851">MDKSIKTISRTAGGVIALSLALGLSRGAVSQWKRVPAERVAGVERLTGIPREELRLDIFAKTPAKIHTHPMVAEIASLGRSY</sequence>
<name>A0A139BNY3_9PROT</name>
<proteinExistence type="predicted"/>
<dbReference type="InterPro" id="IPR031856">
    <property type="entry name" value="YdaS_toxin-like"/>
</dbReference>
<dbReference type="AlphaFoldDB" id="A0A139BNY3"/>
<gene>
    <name evidence="1" type="ORF">AWT59_3362</name>
</gene>
<dbReference type="SUPFAM" id="SSF47413">
    <property type="entry name" value="lambda repressor-like DNA-binding domains"/>
    <property type="match status" value="1"/>
</dbReference>
<reference evidence="1 2" key="1">
    <citation type="submission" date="2016-02" db="EMBL/GenBank/DDBJ databases">
        <authorList>
            <person name="Wen L."/>
            <person name="He K."/>
            <person name="Yang H."/>
        </authorList>
    </citation>
    <scope>NUCLEOTIDE SEQUENCE [LARGE SCALE GENOMIC DNA]</scope>
    <source>
        <strain evidence="1">ShG14-8</strain>
    </source>
</reference>
<protein>
    <recommendedName>
        <fullName evidence="3">CI repressor</fullName>
    </recommendedName>
</protein>
<evidence type="ECO:0008006" key="3">
    <source>
        <dbReference type="Google" id="ProtNLM"/>
    </source>
</evidence>
<dbReference type="Pfam" id="PF15943">
    <property type="entry name" value="YdaS_toxin"/>
    <property type="match status" value="1"/>
</dbReference>
<dbReference type="Gene3D" id="1.10.260.40">
    <property type="entry name" value="lambda repressor-like DNA-binding domains"/>
    <property type="match status" value="1"/>
</dbReference>
<comment type="caution">
    <text evidence="1">The sequence shown here is derived from an EMBL/GenBank/DDBJ whole genome shotgun (WGS) entry which is preliminary data.</text>
</comment>